<comment type="caution">
    <text evidence="1">The sequence shown here is derived from an EMBL/GenBank/DDBJ whole genome shotgun (WGS) entry which is preliminary data.</text>
</comment>
<sequence>MFDILKLIPQDLLEGIDVDSLIKNKSYYPPDNTEEEIIKYTIAVENDAIGVLRIEMSFETGQRAFIIHELKRIEITDKEFLVVYSRVSGAPIVFAQSELQTYLFKNGILTKTKDPLLPLTIGLADFLKRNTPDSLIQKYSQYSNHCYELIYEGRNICYVLYENFDLGNLDKSWLLGNKIEFVFRKRKFKRLLPYFTQE</sequence>
<protein>
    <submittedName>
        <fullName evidence="1">Uncharacterized protein</fullName>
    </submittedName>
</protein>
<name>A0ABW3JWK5_9BACT</name>
<proteinExistence type="predicted"/>
<organism evidence="1 2">
    <name type="scientific">Ohtaekwangia kribbensis</name>
    <dbReference type="NCBI Taxonomy" id="688913"/>
    <lineage>
        <taxon>Bacteria</taxon>
        <taxon>Pseudomonadati</taxon>
        <taxon>Bacteroidota</taxon>
        <taxon>Cytophagia</taxon>
        <taxon>Cytophagales</taxon>
        <taxon>Fulvivirgaceae</taxon>
        <taxon>Ohtaekwangia</taxon>
    </lineage>
</organism>
<keyword evidence="2" id="KW-1185">Reference proteome</keyword>
<reference evidence="2" key="1">
    <citation type="journal article" date="2019" name="Int. J. Syst. Evol. Microbiol.">
        <title>The Global Catalogue of Microorganisms (GCM) 10K type strain sequencing project: providing services to taxonomists for standard genome sequencing and annotation.</title>
        <authorList>
            <consortium name="The Broad Institute Genomics Platform"/>
            <consortium name="The Broad Institute Genome Sequencing Center for Infectious Disease"/>
            <person name="Wu L."/>
            <person name="Ma J."/>
        </authorList>
    </citation>
    <scope>NUCLEOTIDE SEQUENCE [LARGE SCALE GENOMIC DNA]</scope>
    <source>
        <strain evidence="2">CCUG 58938</strain>
    </source>
</reference>
<gene>
    <name evidence="1" type="ORF">ACFQ21_02935</name>
</gene>
<dbReference type="Proteomes" id="UP001597112">
    <property type="component" value="Unassembled WGS sequence"/>
</dbReference>
<dbReference type="EMBL" id="JBHTKA010000001">
    <property type="protein sequence ID" value="MFD0998239.1"/>
    <property type="molecule type" value="Genomic_DNA"/>
</dbReference>
<accession>A0ABW3JWK5</accession>
<evidence type="ECO:0000313" key="2">
    <source>
        <dbReference type="Proteomes" id="UP001597112"/>
    </source>
</evidence>
<evidence type="ECO:0000313" key="1">
    <source>
        <dbReference type="EMBL" id="MFD0998239.1"/>
    </source>
</evidence>